<accession>A0ABR4IDU1</accession>
<protein>
    <submittedName>
        <fullName evidence="1">Uncharacterized protein</fullName>
    </submittedName>
</protein>
<evidence type="ECO:0000313" key="2">
    <source>
        <dbReference type="Proteomes" id="UP001610335"/>
    </source>
</evidence>
<proteinExistence type="predicted"/>
<dbReference type="Proteomes" id="UP001610335">
    <property type="component" value="Unassembled WGS sequence"/>
</dbReference>
<organism evidence="1 2">
    <name type="scientific">Aspergillus cavernicola</name>
    <dbReference type="NCBI Taxonomy" id="176166"/>
    <lineage>
        <taxon>Eukaryota</taxon>
        <taxon>Fungi</taxon>
        <taxon>Dikarya</taxon>
        <taxon>Ascomycota</taxon>
        <taxon>Pezizomycotina</taxon>
        <taxon>Eurotiomycetes</taxon>
        <taxon>Eurotiomycetidae</taxon>
        <taxon>Eurotiales</taxon>
        <taxon>Aspergillaceae</taxon>
        <taxon>Aspergillus</taxon>
        <taxon>Aspergillus subgen. Nidulantes</taxon>
    </lineage>
</organism>
<keyword evidence="2" id="KW-1185">Reference proteome</keyword>
<name>A0ABR4IDU1_9EURO</name>
<reference evidence="1 2" key="1">
    <citation type="submission" date="2024-07" db="EMBL/GenBank/DDBJ databases">
        <title>Section-level genome sequencing and comparative genomics of Aspergillus sections Usti and Cavernicolus.</title>
        <authorList>
            <consortium name="Lawrence Berkeley National Laboratory"/>
            <person name="Nybo J.L."/>
            <person name="Vesth T.C."/>
            <person name="Theobald S."/>
            <person name="Frisvad J.C."/>
            <person name="Larsen T.O."/>
            <person name="Kjaerboelling I."/>
            <person name="Rothschild-Mancinelli K."/>
            <person name="Lyhne E.K."/>
            <person name="Kogle M.E."/>
            <person name="Barry K."/>
            <person name="Clum A."/>
            <person name="Na H."/>
            <person name="Ledsgaard L."/>
            <person name="Lin J."/>
            <person name="Lipzen A."/>
            <person name="Kuo A."/>
            <person name="Riley R."/>
            <person name="Mondo S."/>
            <person name="LaButti K."/>
            <person name="Haridas S."/>
            <person name="Pangalinan J."/>
            <person name="Salamov A.A."/>
            <person name="Simmons B.A."/>
            <person name="Magnuson J.K."/>
            <person name="Chen J."/>
            <person name="Drula E."/>
            <person name="Henrissat B."/>
            <person name="Wiebenga A."/>
            <person name="Lubbers R.J."/>
            <person name="Gomes A.C."/>
            <person name="Makela M.R."/>
            <person name="Stajich J."/>
            <person name="Grigoriev I.V."/>
            <person name="Mortensen U.H."/>
            <person name="De vries R.P."/>
            <person name="Baker S.E."/>
            <person name="Andersen M.R."/>
        </authorList>
    </citation>
    <scope>NUCLEOTIDE SEQUENCE [LARGE SCALE GENOMIC DNA]</scope>
    <source>
        <strain evidence="1 2">CBS 600.67</strain>
    </source>
</reference>
<dbReference type="EMBL" id="JBFXLS010000033">
    <property type="protein sequence ID" value="KAL2825918.1"/>
    <property type="molecule type" value="Genomic_DNA"/>
</dbReference>
<evidence type="ECO:0000313" key="1">
    <source>
        <dbReference type="EMBL" id="KAL2825918.1"/>
    </source>
</evidence>
<gene>
    <name evidence="1" type="ORF">BDW59DRAFT_161298</name>
</gene>
<sequence length="135" mass="15039">MPPASEPAKLAAEVARIIDAAQMPNILWGWVALSLIGDMTEFVYIDFVIPDLKICLATRVLAAAGYPLCKDRSCNELKGNRTPNVLGRYRHHFPPEAYYHLPGSRPTLVSLLRKSDILLWLPKYEVGPPLPTTLT</sequence>
<comment type="caution">
    <text evidence="1">The sequence shown here is derived from an EMBL/GenBank/DDBJ whole genome shotgun (WGS) entry which is preliminary data.</text>
</comment>